<accession>A0ABT9E120</accession>
<reference evidence="1 2" key="1">
    <citation type="submission" date="2023-08" db="EMBL/GenBank/DDBJ databases">
        <title>The draft genome sequence of Paracraurococcus sp. LOR1-02.</title>
        <authorList>
            <person name="Kingkaew E."/>
            <person name="Tanasupawat S."/>
        </authorList>
    </citation>
    <scope>NUCLEOTIDE SEQUENCE [LARGE SCALE GENOMIC DNA]</scope>
    <source>
        <strain evidence="1 2">LOR1-02</strain>
    </source>
</reference>
<dbReference type="EMBL" id="JAUTWS010000014">
    <property type="protein sequence ID" value="MDO9709862.1"/>
    <property type="molecule type" value="Genomic_DNA"/>
</dbReference>
<gene>
    <name evidence="1" type="ORF">Q7A36_16030</name>
</gene>
<name>A0ABT9E120_9PROT</name>
<keyword evidence="2" id="KW-1185">Reference proteome</keyword>
<protein>
    <submittedName>
        <fullName evidence="1">Uncharacterized protein</fullName>
    </submittedName>
</protein>
<organism evidence="1 2">
    <name type="scientific">Paracraurococcus lichenis</name>
    <dbReference type="NCBI Taxonomy" id="3064888"/>
    <lineage>
        <taxon>Bacteria</taxon>
        <taxon>Pseudomonadati</taxon>
        <taxon>Pseudomonadota</taxon>
        <taxon>Alphaproteobacteria</taxon>
        <taxon>Acetobacterales</taxon>
        <taxon>Roseomonadaceae</taxon>
        <taxon>Paracraurococcus</taxon>
    </lineage>
</organism>
<dbReference type="RefSeq" id="WP_305104729.1">
    <property type="nucleotide sequence ID" value="NZ_JAUTWS010000014.1"/>
</dbReference>
<proteinExistence type="predicted"/>
<evidence type="ECO:0000313" key="1">
    <source>
        <dbReference type="EMBL" id="MDO9709862.1"/>
    </source>
</evidence>
<evidence type="ECO:0000313" key="2">
    <source>
        <dbReference type="Proteomes" id="UP001243009"/>
    </source>
</evidence>
<sequence length="65" mass="6945">MSLIHNERLKLQVNALDRASTACLAAGVLGPTVGQQTSPTTFLWLLAAAGLHMVAYRMLGRLQAP</sequence>
<dbReference type="Proteomes" id="UP001243009">
    <property type="component" value="Unassembled WGS sequence"/>
</dbReference>
<comment type="caution">
    <text evidence="1">The sequence shown here is derived from an EMBL/GenBank/DDBJ whole genome shotgun (WGS) entry which is preliminary data.</text>
</comment>